<comment type="caution">
    <text evidence="1">The sequence shown here is derived from an EMBL/GenBank/DDBJ whole genome shotgun (WGS) entry which is preliminary data.</text>
</comment>
<sequence>MNVLGDDFLACPGFALAQNRQIQGDDALDQLFQRARSGGDAEPGVRRGAVRRQPFADALHQHVDIEGLLNVVPGAFVHQAHGLCDRAVSRHENDGRAASSIALRHGRKQAFAVAIGQTDVAQDQRIEPLVQCGARLVEVTDPLDAVMFQSKSLKQGFAHDGVVLNQQNGLIMQDSLLGPLFARL</sequence>
<dbReference type="EMBL" id="MLJW01008051">
    <property type="protein sequence ID" value="OIQ64518.1"/>
    <property type="molecule type" value="Genomic_DNA"/>
</dbReference>
<dbReference type="AlphaFoldDB" id="A0A1J5P0A2"/>
<organism evidence="1">
    <name type="scientific">mine drainage metagenome</name>
    <dbReference type="NCBI Taxonomy" id="410659"/>
    <lineage>
        <taxon>unclassified sequences</taxon>
        <taxon>metagenomes</taxon>
        <taxon>ecological metagenomes</taxon>
    </lineage>
</organism>
<evidence type="ECO:0000313" key="1">
    <source>
        <dbReference type="EMBL" id="OIQ64518.1"/>
    </source>
</evidence>
<reference evidence="1" key="1">
    <citation type="submission" date="2016-10" db="EMBL/GenBank/DDBJ databases">
        <title>Sequence of Gallionella enrichment culture.</title>
        <authorList>
            <person name="Poehlein A."/>
            <person name="Muehling M."/>
            <person name="Daniel R."/>
        </authorList>
    </citation>
    <scope>NUCLEOTIDE SEQUENCE</scope>
</reference>
<name>A0A1J5P0A2_9ZZZZ</name>
<gene>
    <name evidence="1" type="ORF">GALL_539300</name>
</gene>
<proteinExistence type="predicted"/>
<protein>
    <submittedName>
        <fullName evidence="1">Uncharacterized protein</fullName>
    </submittedName>
</protein>
<accession>A0A1J5P0A2</accession>